<dbReference type="AlphaFoldDB" id="A0AA40ABE1"/>
<accession>A0AA40ABE1</accession>
<protein>
    <submittedName>
        <fullName evidence="2">Uncharacterized protein</fullName>
    </submittedName>
</protein>
<comment type="caution">
    <text evidence="2">The sequence shown here is derived from an EMBL/GenBank/DDBJ whole genome shotgun (WGS) entry which is preliminary data.</text>
</comment>
<proteinExistence type="predicted"/>
<dbReference type="RefSeq" id="XP_060294086.1">
    <property type="nucleotide sequence ID" value="XM_060446690.1"/>
</dbReference>
<dbReference type="EMBL" id="JAUIRO010000005">
    <property type="protein sequence ID" value="KAK0712763.1"/>
    <property type="molecule type" value="Genomic_DNA"/>
</dbReference>
<dbReference type="Proteomes" id="UP001172101">
    <property type="component" value="Unassembled WGS sequence"/>
</dbReference>
<name>A0AA40ABE1_9PEZI</name>
<organism evidence="2 3">
    <name type="scientific">Lasiosphaeria miniovina</name>
    <dbReference type="NCBI Taxonomy" id="1954250"/>
    <lineage>
        <taxon>Eukaryota</taxon>
        <taxon>Fungi</taxon>
        <taxon>Dikarya</taxon>
        <taxon>Ascomycota</taxon>
        <taxon>Pezizomycotina</taxon>
        <taxon>Sordariomycetes</taxon>
        <taxon>Sordariomycetidae</taxon>
        <taxon>Sordariales</taxon>
        <taxon>Lasiosphaeriaceae</taxon>
        <taxon>Lasiosphaeria</taxon>
    </lineage>
</organism>
<evidence type="ECO:0000313" key="3">
    <source>
        <dbReference type="Proteomes" id="UP001172101"/>
    </source>
</evidence>
<reference evidence="2" key="1">
    <citation type="submission" date="2023-06" db="EMBL/GenBank/DDBJ databases">
        <title>Genome-scale phylogeny and comparative genomics of the fungal order Sordariales.</title>
        <authorList>
            <consortium name="Lawrence Berkeley National Laboratory"/>
            <person name="Hensen N."/>
            <person name="Bonometti L."/>
            <person name="Westerberg I."/>
            <person name="Brannstrom I.O."/>
            <person name="Guillou S."/>
            <person name="Cros-Aarteil S."/>
            <person name="Calhoun S."/>
            <person name="Haridas S."/>
            <person name="Kuo A."/>
            <person name="Mondo S."/>
            <person name="Pangilinan J."/>
            <person name="Riley R."/>
            <person name="LaButti K."/>
            <person name="Andreopoulos B."/>
            <person name="Lipzen A."/>
            <person name="Chen C."/>
            <person name="Yanf M."/>
            <person name="Daum C."/>
            <person name="Ng V."/>
            <person name="Clum A."/>
            <person name="Steindorff A."/>
            <person name="Ohm R."/>
            <person name="Martin F."/>
            <person name="Silar P."/>
            <person name="Natvig D."/>
            <person name="Lalanne C."/>
            <person name="Gautier V."/>
            <person name="Ament-velasquez S.L."/>
            <person name="Kruys A."/>
            <person name="Hutchinson M.I."/>
            <person name="Powell A.J."/>
            <person name="Barry K."/>
            <person name="Miller A.N."/>
            <person name="Grigoriev I.V."/>
            <person name="Debuchy R."/>
            <person name="Gladieux P."/>
            <person name="Thoren M.H."/>
            <person name="Johannesson H."/>
        </authorList>
    </citation>
    <scope>NUCLEOTIDE SEQUENCE</scope>
    <source>
        <strain evidence="2">SMH2392-1A</strain>
    </source>
</reference>
<feature type="region of interest" description="Disordered" evidence="1">
    <location>
        <begin position="1"/>
        <end position="33"/>
    </location>
</feature>
<sequence length="274" mass="29257">METFLCGSNPHFGRDPGPAPTRHGNPPVPPTFYTAPIQPPFPPASAPPIPPLFAAPHMPPAAPHMPPVTPYTAPGGQVPLAPGQFYIGTGMVAPGVGQVPGARFTTAHQGPVQYVANQKGSGRVPVPAPVQDPSFTAGNLVNHTGGIGLEPGYDYFFHRKHTKIIVLKLPGVKAPWELTPGTDRMEIPFRATFVPTNTTMAELLEGFGATNPDKARNRLTEVHENGNGRWHRGIAVCGDDPYRTGLTCREMGWDKTRTGLPGGKPAVYLYITKG</sequence>
<evidence type="ECO:0000313" key="2">
    <source>
        <dbReference type="EMBL" id="KAK0712763.1"/>
    </source>
</evidence>
<gene>
    <name evidence="2" type="ORF">B0T26DRAFT_780447</name>
</gene>
<keyword evidence="3" id="KW-1185">Reference proteome</keyword>
<dbReference type="GeneID" id="85329960"/>
<evidence type="ECO:0000256" key="1">
    <source>
        <dbReference type="SAM" id="MobiDB-lite"/>
    </source>
</evidence>